<organism evidence="1">
    <name type="scientific">viral metagenome</name>
    <dbReference type="NCBI Taxonomy" id="1070528"/>
    <lineage>
        <taxon>unclassified sequences</taxon>
        <taxon>metagenomes</taxon>
        <taxon>organismal metagenomes</taxon>
    </lineage>
</organism>
<protein>
    <submittedName>
        <fullName evidence="1">Uncharacterized protein</fullName>
    </submittedName>
</protein>
<accession>A0A6C0KDM9</accession>
<evidence type="ECO:0000313" key="1">
    <source>
        <dbReference type="EMBL" id="QHU14847.1"/>
    </source>
</evidence>
<dbReference type="EMBL" id="MN740847">
    <property type="protein sequence ID" value="QHU14847.1"/>
    <property type="molecule type" value="Genomic_DNA"/>
</dbReference>
<dbReference type="AlphaFoldDB" id="A0A6C0KDM9"/>
<sequence length="132" mass="15229">MESETQKTLKELFATQLLEFMDDIILVFPNNLDIKTGRTFIIGLTKVSKKKLIGIWKSSVVDIYEEAIMNGNKEYFINKDYSQDLGEGGTDKMMDVIEDVRGLIRNTSEENKDKAIKYLQNLTKICKLYYAN</sequence>
<reference evidence="1" key="1">
    <citation type="journal article" date="2020" name="Nature">
        <title>Giant virus diversity and host interactions through global metagenomics.</title>
        <authorList>
            <person name="Schulz F."/>
            <person name="Roux S."/>
            <person name="Paez-Espino D."/>
            <person name="Jungbluth S."/>
            <person name="Walsh D.A."/>
            <person name="Denef V.J."/>
            <person name="McMahon K.D."/>
            <person name="Konstantinidis K.T."/>
            <person name="Eloe-Fadrosh E.A."/>
            <person name="Kyrpides N.C."/>
            <person name="Woyke T."/>
        </authorList>
    </citation>
    <scope>NUCLEOTIDE SEQUENCE</scope>
    <source>
        <strain evidence="1">GVMAG-S-1102244-55</strain>
    </source>
</reference>
<name>A0A6C0KDM9_9ZZZZ</name>
<proteinExistence type="predicted"/>